<dbReference type="AlphaFoldDB" id="A0A7Y4GTF4"/>
<reference evidence="1 2" key="1">
    <citation type="submission" date="2020-03" db="EMBL/GenBank/DDBJ databases">
        <title>Bradyrhizobium diversity isolated from nodules of Indigofera sp.</title>
        <authorList>
            <person name="Klepa M."/>
            <person name="Helene L."/>
            <person name="Hungria M."/>
        </authorList>
    </citation>
    <scope>NUCLEOTIDE SEQUENCE [LARGE SCALE GENOMIC DNA]</scope>
    <source>
        <strain evidence="1 2">WSM 1791</strain>
    </source>
</reference>
<protein>
    <submittedName>
        <fullName evidence="1">Uncharacterized protein</fullName>
    </submittedName>
</protein>
<evidence type="ECO:0000313" key="1">
    <source>
        <dbReference type="EMBL" id="NOJ41422.1"/>
    </source>
</evidence>
<dbReference type="Gene3D" id="3.90.320.10">
    <property type="match status" value="1"/>
</dbReference>
<organism evidence="1 2">
    <name type="scientific">Bradyrhizobium australiense</name>
    <dbReference type="NCBI Taxonomy" id="2721161"/>
    <lineage>
        <taxon>Bacteria</taxon>
        <taxon>Pseudomonadati</taxon>
        <taxon>Pseudomonadota</taxon>
        <taxon>Alphaproteobacteria</taxon>
        <taxon>Hyphomicrobiales</taxon>
        <taxon>Nitrobacteraceae</taxon>
        <taxon>Bradyrhizobium</taxon>
    </lineage>
</organism>
<dbReference type="EMBL" id="JAAVLX010000005">
    <property type="protein sequence ID" value="NOJ41422.1"/>
    <property type="molecule type" value="Genomic_DNA"/>
</dbReference>
<dbReference type="InterPro" id="IPR011604">
    <property type="entry name" value="PDDEXK-like_dom_sf"/>
</dbReference>
<name>A0A7Y4GTF4_9BRAD</name>
<sequence length="109" mass="12370">MRQSEQLTGMIIALGQFPLVQQGMLGGSPERSLIWKDPRGFWKKARPDEMPNHSGDFVDLKTTASVLYRDTQYSIAEYGDIQQAAVVMGGRPRARHGREFLHLDLGRQR</sequence>
<dbReference type="Proteomes" id="UP000544122">
    <property type="component" value="Unassembled WGS sequence"/>
</dbReference>
<proteinExistence type="predicted"/>
<gene>
    <name evidence="1" type="ORF">HCN58_17735</name>
</gene>
<keyword evidence="2" id="KW-1185">Reference proteome</keyword>
<comment type="caution">
    <text evidence="1">The sequence shown here is derived from an EMBL/GenBank/DDBJ whole genome shotgun (WGS) entry which is preliminary data.</text>
</comment>
<accession>A0A7Y4GTF4</accession>
<evidence type="ECO:0000313" key="2">
    <source>
        <dbReference type="Proteomes" id="UP000544122"/>
    </source>
</evidence>